<evidence type="ECO:0000313" key="5">
    <source>
        <dbReference type="EMBL" id="AXU98649.1"/>
    </source>
</evidence>
<sequence length="612" mass="68294">MYPLKHLLDQLGFEEKSEDCTALRQLLTHVPDVVIHSDHKTSMPRVNRVIGVCMFADISGFTSLCETYALKASEESCGTEKLTTTLNKYLGKIVEDILKHGGDVLKFAGDALLALWVSEGNCKDTTLLINKAIICSIAIQEECDNYLTDVGVMLGVKVALSVGKMIVTHVGVDESKHFDLSGRAVDDVNKAEKWAEPGAIILSHMAYLNCDQTLFLFEIMADGWHYRVAGAKVEEKSTASTVHPTGVSLALMSGVLTTDAVLFSAPTVAKRIFAPHLGTLLSRYHPELKLPRLFRKRNQAEQRQSIIPGKAHPLQSERFDDPDHRTDVFTKLSEQDIADLRAYVSKPVLSKIDHGQDLDWLSEMRQVSVLFINMVLPTKGNSNSLALQKAFEVIYECSKRLRGNLNKVFSFDKGCTFVVIFGPPGDKHEDDPARALKAAHRIVDTLHQIMDITNESIGVTTGRAFCGVVGHRDRHEYTVIGRKVNMAARLMMNYPGVLSCDDDTYRLAKSKLKKEDFVTLPFVELKGIAEPGIVREYNKHHDREVEEEEFEYPIIGRSDEVNEIKQLLQTIKSNDALGTSNTRFVSIEGEGGIGKTRILEEIMDVAEDEDYK</sequence>
<dbReference type="SUPFAM" id="SSF52540">
    <property type="entry name" value="P-loop containing nucleoside triphosphate hydrolases"/>
    <property type="match status" value="1"/>
</dbReference>
<dbReference type="PANTHER" id="PTHR16305:SF28">
    <property type="entry name" value="GUANYLATE CYCLASE DOMAIN-CONTAINING PROTEIN"/>
    <property type="match status" value="1"/>
</dbReference>
<accession>A0A3B1EVN6</accession>
<dbReference type="CDD" id="cd07302">
    <property type="entry name" value="CHD"/>
    <property type="match status" value="2"/>
</dbReference>
<dbReference type="InterPro" id="IPR001054">
    <property type="entry name" value="A/G_cyclase"/>
</dbReference>
<dbReference type="FunFam" id="3.30.70.1230:FF:000021">
    <property type="entry name" value="Adenylate cyclase type 10"/>
    <property type="match status" value="1"/>
</dbReference>
<dbReference type="PANTHER" id="PTHR16305">
    <property type="entry name" value="TESTICULAR SOLUBLE ADENYLYL CYCLASE"/>
    <property type="match status" value="1"/>
</dbReference>
<dbReference type="GO" id="GO:0005524">
    <property type="term" value="F:ATP binding"/>
    <property type="evidence" value="ECO:0007669"/>
    <property type="project" value="UniProtKB-KW"/>
</dbReference>
<dbReference type="InterPro" id="IPR029787">
    <property type="entry name" value="Nucleotide_cyclase"/>
</dbReference>
<keyword evidence="2" id="KW-0067">ATP-binding</keyword>
<dbReference type="Gene3D" id="3.40.50.300">
    <property type="entry name" value="P-loop containing nucleotide triphosphate hydrolases"/>
    <property type="match status" value="1"/>
</dbReference>
<dbReference type="GO" id="GO:0004016">
    <property type="term" value="F:adenylate cyclase activity"/>
    <property type="evidence" value="ECO:0007669"/>
    <property type="project" value="TreeGrafter"/>
</dbReference>
<dbReference type="FunFam" id="3.30.70.1230:FF:000017">
    <property type="entry name" value="Adenylate cyclase type 10"/>
    <property type="match status" value="1"/>
</dbReference>
<dbReference type="Pfam" id="PF00211">
    <property type="entry name" value="Guanylate_cyc"/>
    <property type="match status" value="2"/>
</dbReference>
<dbReference type="AlphaFoldDB" id="A0A3B1EVN6"/>
<keyword evidence="1" id="KW-0547">Nucleotide-binding</keyword>
<feature type="domain" description="Guanylate cyclase" evidence="4">
    <location>
        <begin position="52"/>
        <end position="192"/>
    </location>
</feature>
<dbReference type="SUPFAM" id="SSF55073">
    <property type="entry name" value="Nucleotide cyclase"/>
    <property type="match status" value="2"/>
</dbReference>
<dbReference type="GO" id="GO:0035556">
    <property type="term" value="P:intracellular signal transduction"/>
    <property type="evidence" value="ECO:0007669"/>
    <property type="project" value="InterPro"/>
</dbReference>
<dbReference type="PROSITE" id="PS50125">
    <property type="entry name" value="GUANYLATE_CYCLASE_2"/>
    <property type="match status" value="2"/>
</dbReference>
<evidence type="ECO:0000259" key="4">
    <source>
        <dbReference type="PROSITE" id="PS50125"/>
    </source>
</evidence>
<keyword evidence="3" id="KW-0456">Lyase</keyword>
<evidence type="ECO:0000256" key="3">
    <source>
        <dbReference type="ARBA" id="ARBA00023239"/>
    </source>
</evidence>
<dbReference type="Gene3D" id="3.30.70.1230">
    <property type="entry name" value="Nucleotide cyclase"/>
    <property type="match status" value="2"/>
</dbReference>
<dbReference type="InterPro" id="IPR027417">
    <property type="entry name" value="P-loop_NTPase"/>
</dbReference>
<dbReference type="GO" id="GO:0009190">
    <property type="term" value="P:cyclic nucleotide biosynthetic process"/>
    <property type="evidence" value="ECO:0007669"/>
    <property type="project" value="InterPro"/>
</dbReference>
<name>A0A3B1EVN6_9CNID</name>
<dbReference type="GO" id="GO:0005737">
    <property type="term" value="C:cytoplasm"/>
    <property type="evidence" value="ECO:0007669"/>
    <property type="project" value="TreeGrafter"/>
</dbReference>
<proteinExistence type="evidence at transcript level"/>
<evidence type="ECO:0000256" key="2">
    <source>
        <dbReference type="ARBA" id="ARBA00022840"/>
    </source>
</evidence>
<protein>
    <submittedName>
        <fullName evidence="5">Soluble adenylyl cyclase</fullName>
    </submittedName>
</protein>
<dbReference type="EMBL" id="MG269972">
    <property type="protein sequence ID" value="AXU98649.1"/>
    <property type="molecule type" value="mRNA"/>
</dbReference>
<reference evidence="5" key="1">
    <citation type="submission" date="2017-10" db="EMBL/GenBank/DDBJ databases">
        <title>Identification, characterization, and localization of soluble adenylyl cyclase in Acropora yongei.</title>
        <authorList>
            <person name="Barron M.E."/>
            <person name="Barott K.L."/>
            <person name="Tresguerres M."/>
        </authorList>
    </citation>
    <scope>NUCLEOTIDE SEQUENCE</scope>
</reference>
<organism evidence="5">
    <name type="scientific">Acropora yongei</name>
    <dbReference type="NCBI Taxonomy" id="117778"/>
    <lineage>
        <taxon>Eukaryota</taxon>
        <taxon>Metazoa</taxon>
        <taxon>Cnidaria</taxon>
        <taxon>Anthozoa</taxon>
        <taxon>Hexacorallia</taxon>
        <taxon>Scleractinia</taxon>
        <taxon>Astrocoeniina</taxon>
        <taxon>Acroporidae</taxon>
        <taxon>Acropora</taxon>
    </lineage>
</organism>
<feature type="domain" description="Guanylate cyclase" evidence="4">
    <location>
        <begin position="414"/>
        <end position="491"/>
    </location>
</feature>
<evidence type="ECO:0000256" key="1">
    <source>
        <dbReference type="ARBA" id="ARBA00022741"/>
    </source>
</evidence>